<evidence type="ECO:0000313" key="1">
    <source>
        <dbReference type="EMBL" id="PKI39297.1"/>
    </source>
</evidence>
<keyword evidence="2" id="KW-1185">Reference proteome</keyword>
<reference evidence="1 2" key="1">
    <citation type="submission" date="2017-11" db="EMBL/GenBank/DDBJ databases">
        <title>De-novo sequencing of pomegranate (Punica granatum L.) genome.</title>
        <authorList>
            <person name="Akparov Z."/>
            <person name="Amiraslanov A."/>
            <person name="Hajiyeva S."/>
            <person name="Abbasov M."/>
            <person name="Kaur K."/>
            <person name="Hamwieh A."/>
            <person name="Solovyev V."/>
            <person name="Salamov A."/>
            <person name="Braich B."/>
            <person name="Kosarev P."/>
            <person name="Mahmoud A."/>
            <person name="Hajiyev E."/>
            <person name="Babayeva S."/>
            <person name="Izzatullayeva V."/>
            <person name="Mammadov A."/>
            <person name="Mammadov A."/>
            <person name="Sharifova S."/>
            <person name="Ojaghi J."/>
            <person name="Eynullazada K."/>
            <person name="Bayramov B."/>
            <person name="Abdulazimova A."/>
            <person name="Shahmuradov I."/>
        </authorList>
    </citation>
    <scope>NUCLEOTIDE SEQUENCE [LARGE SCALE GENOMIC DNA]</scope>
    <source>
        <strain evidence="2">cv. AG2017</strain>
        <tissue evidence="1">Leaf</tissue>
    </source>
</reference>
<name>A0A2I0I5P3_PUNGR</name>
<accession>A0A2I0I5P3</accession>
<dbReference type="EMBL" id="PGOL01003834">
    <property type="protein sequence ID" value="PKI39297.1"/>
    <property type="molecule type" value="Genomic_DNA"/>
</dbReference>
<proteinExistence type="predicted"/>
<organism evidence="1 2">
    <name type="scientific">Punica granatum</name>
    <name type="common">Pomegranate</name>
    <dbReference type="NCBI Taxonomy" id="22663"/>
    <lineage>
        <taxon>Eukaryota</taxon>
        <taxon>Viridiplantae</taxon>
        <taxon>Streptophyta</taxon>
        <taxon>Embryophyta</taxon>
        <taxon>Tracheophyta</taxon>
        <taxon>Spermatophyta</taxon>
        <taxon>Magnoliopsida</taxon>
        <taxon>eudicotyledons</taxon>
        <taxon>Gunneridae</taxon>
        <taxon>Pentapetalae</taxon>
        <taxon>rosids</taxon>
        <taxon>malvids</taxon>
        <taxon>Myrtales</taxon>
        <taxon>Lythraceae</taxon>
        <taxon>Punica</taxon>
    </lineage>
</organism>
<evidence type="ECO:0008006" key="3">
    <source>
        <dbReference type="Google" id="ProtNLM"/>
    </source>
</evidence>
<comment type="caution">
    <text evidence="1">The sequence shown here is derived from an EMBL/GenBank/DDBJ whole genome shotgun (WGS) entry which is preliminary data.</text>
</comment>
<protein>
    <recommendedName>
        <fullName evidence="3">Retrotransposon gag domain-containing protein</fullName>
    </recommendedName>
</protein>
<dbReference type="AlphaFoldDB" id="A0A2I0I5P3"/>
<gene>
    <name evidence="1" type="ORF">CRG98_040353</name>
</gene>
<sequence length="145" mass="16805">MEAKFHAQFYKTQPDVTLVDLAKFVQALGERAEDYISHFKITKQRCITYLLEKQFVKLYLNSLEFKLNKNFEEMGFNDFFKSATKAASYGRLLKEEADWKRNNRAHIHAVLDQHEEDPEVEIGEIIADKPVPCPPLVRAKGGKDD</sequence>
<dbReference type="Proteomes" id="UP000233551">
    <property type="component" value="Unassembled WGS sequence"/>
</dbReference>
<evidence type="ECO:0000313" key="2">
    <source>
        <dbReference type="Proteomes" id="UP000233551"/>
    </source>
</evidence>